<dbReference type="InterPro" id="IPR012545">
    <property type="entry name" value="DUF1697"/>
</dbReference>
<comment type="caution">
    <text evidence="1">The sequence shown here is derived from an EMBL/GenBank/DDBJ whole genome shotgun (WGS) entry which is preliminary data.</text>
</comment>
<keyword evidence="2" id="KW-1185">Reference proteome</keyword>
<accession>A0A542YT48</accession>
<dbReference type="PANTHER" id="PTHR36439">
    <property type="entry name" value="BLL4334 PROTEIN"/>
    <property type="match status" value="1"/>
</dbReference>
<dbReference type="Proteomes" id="UP000319516">
    <property type="component" value="Unassembled WGS sequence"/>
</dbReference>
<evidence type="ECO:0000313" key="2">
    <source>
        <dbReference type="Proteomes" id="UP000319516"/>
    </source>
</evidence>
<protein>
    <submittedName>
        <fullName evidence="1">Uncharacterized protein (DUF1697 family)</fullName>
    </submittedName>
</protein>
<reference evidence="1 2" key="1">
    <citation type="submission" date="2019-06" db="EMBL/GenBank/DDBJ databases">
        <title>Sequencing the genomes of 1000 actinobacteria strains.</title>
        <authorList>
            <person name="Klenk H.-P."/>
        </authorList>
    </citation>
    <scope>NUCLEOTIDE SEQUENCE [LARGE SCALE GENOMIC DNA]</scope>
    <source>
        <strain evidence="1 2">DSM 12335</strain>
    </source>
</reference>
<organism evidence="1 2">
    <name type="scientific">Ornithinicoccus hortensis</name>
    <dbReference type="NCBI Taxonomy" id="82346"/>
    <lineage>
        <taxon>Bacteria</taxon>
        <taxon>Bacillati</taxon>
        <taxon>Actinomycetota</taxon>
        <taxon>Actinomycetes</taxon>
        <taxon>Micrococcales</taxon>
        <taxon>Intrasporangiaceae</taxon>
        <taxon>Ornithinicoccus</taxon>
    </lineage>
</organism>
<dbReference type="Gene3D" id="3.30.70.1280">
    <property type="entry name" value="SP0830-like domains"/>
    <property type="match status" value="1"/>
</dbReference>
<dbReference type="Pfam" id="PF08002">
    <property type="entry name" value="DUF1697"/>
    <property type="match status" value="1"/>
</dbReference>
<dbReference type="EMBL" id="VFOP01000001">
    <property type="protein sequence ID" value="TQL51260.1"/>
    <property type="molecule type" value="Genomic_DNA"/>
</dbReference>
<dbReference type="AlphaFoldDB" id="A0A542YT48"/>
<sequence>MPSHLALLRGINVGGRHKLPMASLRDLATGLGHTDVATYIQSGNLVMTPARGASPTVLGAELQAAIDEEFGFAPLVVVLTADEWRQVVEANPYPDPQEPRHLHAYVQQEDFTAEQVTALARLRDESREAGGADDLTVLGRVCYLHTPDGLGHSALAEKMARVRAAGLDRATARNWATVLTLQQTLQRHD</sequence>
<name>A0A542YT48_9MICO</name>
<dbReference type="PIRSF" id="PIRSF008502">
    <property type="entry name" value="UCP008502"/>
    <property type="match status" value="1"/>
</dbReference>
<dbReference type="PANTHER" id="PTHR36439:SF1">
    <property type="entry name" value="DUF1697 DOMAIN-CONTAINING PROTEIN"/>
    <property type="match status" value="1"/>
</dbReference>
<gene>
    <name evidence="1" type="ORF">FB467_2401</name>
</gene>
<evidence type="ECO:0000313" key="1">
    <source>
        <dbReference type="EMBL" id="TQL51260.1"/>
    </source>
</evidence>
<dbReference type="SUPFAM" id="SSF160379">
    <property type="entry name" value="SP0830-like"/>
    <property type="match status" value="1"/>
</dbReference>
<proteinExistence type="predicted"/>
<dbReference type="RefSeq" id="WP_211350597.1">
    <property type="nucleotide sequence ID" value="NZ_BAAAIK010000010.1"/>
</dbReference>